<dbReference type="PANTHER" id="PTHR34137:SF1">
    <property type="entry name" value="EXODEOXYRIBONUCLEASE 7 SMALL SUBUNIT"/>
    <property type="match status" value="1"/>
</dbReference>
<dbReference type="Pfam" id="PF02609">
    <property type="entry name" value="Exonuc_VII_S"/>
    <property type="match status" value="1"/>
</dbReference>
<reference evidence="7 8" key="1">
    <citation type="journal article" date="2015" name="Genome Announc.">
        <title>Genomes of Geoalkalibacter ferrihydriticus Z-0531T and Geoalkalibacter subterraneus Red1T, Two Haloalkaliphilic Metal-Reducing Deltaproteobacteria.</title>
        <authorList>
            <person name="Badalamenti J.P."/>
            <person name="Krajmalnik-Brown R."/>
            <person name="Torres C.I."/>
            <person name="Bond D.R."/>
        </authorList>
    </citation>
    <scope>NUCLEOTIDE SEQUENCE [LARGE SCALE GENOMIC DNA]</scope>
    <source>
        <strain evidence="7 8">Red1</strain>
    </source>
</reference>
<dbReference type="PIRSF" id="PIRSF006488">
    <property type="entry name" value="Exonuc_VII_S"/>
    <property type="match status" value="1"/>
</dbReference>
<evidence type="ECO:0000313" key="8">
    <source>
        <dbReference type="Proteomes" id="UP000035036"/>
    </source>
</evidence>
<keyword evidence="2 6" id="KW-0963">Cytoplasm</keyword>
<dbReference type="Gene3D" id="1.10.287.1040">
    <property type="entry name" value="Exonuclease VII, small subunit"/>
    <property type="match status" value="1"/>
</dbReference>
<dbReference type="HOGENOM" id="CLU_145918_3_3_7"/>
<dbReference type="EC" id="3.1.11.6" evidence="6"/>
<comment type="similarity">
    <text evidence="1 6">Belongs to the XseB family.</text>
</comment>
<keyword evidence="4 6" id="KW-0378">Hydrolase</keyword>
<accession>A0A0B5FRL9</accession>
<dbReference type="GO" id="GO:0009318">
    <property type="term" value="C:exodeoxyribonuclease VII complex"/>
    <property type="evidence" value="ECO:0007669"/>
    <property type="project" value="UniProtKB-UniRule"/>
</dbReference>
<organism evidence="7 8">
    <name type="scientific">Geoalkalibacter subterraneus</name>
    <dbReference type="NCBI Taxonomy" id="483547"/>
    <lineage>
        <taxon>Bacteria</taxon>
        <taxon>Pseudomonadati</taxon>
        <taxon>Thermodesulfobacteriota</taxon>
        <taxon>Desulfuromonadia</taxon>
        <taxon>Desulfuromonadales</taxon>
        <taxon>Geoalkalibacteraceae</taxon>
        <taxon>Geoalkalibacter</taxon>
    </lineage>
</organism>
<dbReference type="EMBL" id="CP010311">
    <property type="protein sequence ID" value="AJF06216.1"/>
    <property type="molecule type" value="Genomic_DNA"/>
</dbReference>
<evidence type="ECO:0000256" key="2">
    <source>
        <dbReference type="ARBA" id="ARBA00022490"/>
    </source>
</evidence>
<evidence type="ECO:0000313" key="7">
    <source>
        <dbReference type="EMBL" id="AJF06216.1"/>
    </source>
</evidence>
<dbReference type="RefSeq" id="WP_040199755.1">
    <property type="nucleotide sequence ID" value="NZ_CP010311.1"/>
</dbReference>
<evidence type="ECO:0000256" key="5">
    <source>
        <dbReference type="ARBA" id="ARBA00022839"/>
    </source>
</evidence>
<dbReference type="InterPro" id="IPR003761">
    <property type="entry name" value="Exonuc_VII_S"/>
</dbReference>
<gene>
    <name evidence="6" type="primary">xseB</name>
    <name evidence="7" type="ORF">GSUB_06145</name>
</gene>
<name>A0A0B5FRL9_9BACT</name>
<evidence type="ECO:0000256" key="3">
    <source>
        <dbReference type="ARBA" id="ARBA00022722"/>
    </source>
</evidence>
<dbReference type="NCBIfam" id="TIGR01280">
    <property type="entry name" value="xseB"/>
    <property type="match status" value="1"/>
</dbReference>
<keyword evidence="3 6" id="KW-0540">Nuclease</keyword>
<evidence type="ECO:0000256" key="1">
    <source>
        <dbReference type="ARBA" id="ARBA00009998"/>
    </source>
</evidence>
<dbReference type="STRING" id="483547.GSUB_06145"/>
<evidence type="ECO:0000256" key="4">
    <source>
        <dbReference type="ARBA" id="ARBA00022801"/>
    </source>
</evidence>
<dbReference type="PANTHER" id="PTHR34137">
    <property type="entry name" value="EXODEOXYRIBONUCLEASE 7 SMALL SUBUNIT"/>
    <property type="match status" value="1"/>
</dbReference>
<evidence type="ECO:0000256" key="6">
    <source>
        <dbReference type="HAMAP-Rule" id="MF_00337"/>
    </source>
</evidence>
<dbReference type="InterPro" id="IPR037004">
    <property type="entry name" value="Exonuc_VII_ssu_sf"/>
</dbReference>
<dbReference type="AlphaFoldDB" id="A0A0B5FRL9"/>
<comment type="subunit">
    <text evidence="6">Heterooligomer composed of large and small subunits.</text>
</comment>
<dbReference type="GO" id="GO:0008855">
    <property type="term" value="F:exodeoxyribonuclease VII activity"/>
    <property type="evidence" value="ECO:0007669"/>
    <property type="project" value="UniProtKB-UniRule"/>
</dbReference>
<dbReference type="Proteomes" id="UP000035036">
    <property type="component" value="Chromosome"/>
</dbReference>
<keyword evidence="8" id="KW-1185">Reference proteome</keyword>
<comment type="catalytic activity">
    <reaction evidence="6">
        <text>Exonucleolytic cleavage in either 5'- to 3'- or 3'- to 5'-direction to yield nucleoside 5'-phosphates.</text>
        <dbReference type="EC" id="3.1.11.6"/>
    </reaction>
</comment>
<dbReference type="GO" id="GO:0005829">
    <property type="term" value="C:cytosol"/>
    <property type="evidence" value="ECO:0007669"/>
    <property type="project" value="TreeGrafter"/>
</dbReference>
<protein>
    <recommendedName>
        <fullName evidence="6">Exodeoxyribonuclease 7 small subunit</fullName>
        <ecNumber evidence="6">3.1.11.6</ecNumber>
    </recommendedName>
    <alternativeName>
        <fullName evidence="6">Exodeoxyribonuclease VII small subunit</fullName>
        <shortName evidence="6">Exonuclease VII small subunit</shortName>
    </alternativeName>
</protein>
<dbReference type="KEGG" id="gsb:GSUB_06145"/>
<dbReference type="SUPFAM" id="SSF116842">
    <property type="entry name" value="XseB-like"/>
    <property type="match status" value="1"/>
</dbReference>
<proteinExistence type="inferred from homology"/>
<sequence>MQDPDFEKALKQLEDAVTKLESGELSLEESLRCFEDGVRSARQCRTALDSMQTRVEQLLKKSDGKIETAALHFDDENGQD</sequence>
<dbReference type="GO" id="GO:0006308">
    <property type="term" value="P:DNA catabolic process"/>
    <property type="evidence" value="ECO:0007669"/>
    <property type="project" value="UniProtKB-UniRule"/>
</dbReference>
<comment type="function">
    <text evidence="6">Bidirectionally degrades single-stranded DNA into large acid-insoluble oligonucleotides, which are then degraded further into small acid-soluble oligonucleotides.</text>
</comment>
<comment type="subcellular location">
    <subcellularLocation>
        <location evidence="6">Cytoplasm</location>
    </subcellularLocation>
</comment>
<dbReference type="OrthoDB" id="5523157at2"/>
<keyword evidence="5 6" id="KW-0269">Exonuclease</keyword>
<dbReference type="HAMAP" id="MF_00337">
    <property type="entry name" value="Exonuc_7_S"/>
    <property type="match status" value="1"/>
</dbReference>